<protein>
    <submittedName>
        <fullName evidence="2">Uncharacterized protein YegP (UPF0339 family)</fullName>
    </submittedName>
</protein>
<dbReference type="Gene3D" id="2.30.29.80">
    <property type="match status" value="1"/>
</dbReference>
<proteinExistence type="predicted"/>
<organism evidence="2 3">
    <name type="scientific">Youngiibacter multivorans</name>
    <dbReference type="NCBI Taxonomy" id="937251"/>
    <lineage>
        <taxon>Bacteria</taxon>
        <taxon>Bacillati</taxon>
        <taxon>Bacillota</taxon>
        <taxon>Clostridia</taxon>
        <taxon>Eubacteriales</taxon>
        <taxon>Clostridiaceae</taxon>
        <taxon>Youngiibacter</taxon>
    </lineage>
</organism>
<name>A0ABS4FZD9_9CLOT</name>
<dbReference type="InterPro" id="IPR036913">
    <property type="entry name" value="YegP-like_sf"/>
</dbReference>
<dbReference type="PANTHER" id="PTHR40606">
    <property type="match status" value="1"/>
</dbReference>
<dbReference type="Pfam" id="PF07411">
    <property type="entry name" value="DUF1508"/>
    <property type="match status" value="2"/>
</dbReference>
<dbReference type="SUPFAM" id="SSF160113">
    <property type="entry name" value="YegP-like"/>
    <property type="match status" value="2"/>
</dbReference>
<reference evidence="2 3" key="1">
    <citation type="submission" date="2021-03" db="EMBL/GenBank/DDBJ databases">
        <title>Genomic Encyclopedia of Type Strains, Phase IV (KMG-IV): sequencing the most valuable type-strain genomes for metagenomic binning, comparative biology and taxonomic classification.</title>
        <authorList>
            <person name="Goeker M."/>
        </authorList>
    </citation>
    <scope>NUCLEOTIDE SEQUENCE [LARGE SCALE GENOMIC DNA]</scope>
    <source>
        <strain evidence="2 3">DSM 6139</strain>
    </source>
</reference>
<gene>
    <name evidence="2" type="ORF">J2Z34_000127</name>
</gene>
<dbReference type="InterPro" id="IPR010879">
    <property type="entry name" value="DUF1508"/>
</dbReference>
<dbReference type="Gene3D" id="3.30.160.160">
    <property type="entry name" value="YegP-like"/>
    <property type="match status" value="1"/>
</dbReference>
<feature type="domain" description="DUF1508" evidence="1">
    <location>
        <begin position="11"/>
        <end position="56"/>
    </location>
</feature>
<evidence type="ECO:0000313" key="2">
    <source>
        <dbReference type="EMBL" id="MBP1917664.1"/>
    </source>
</evidence>
<dbReference type="RefSeq" id="WP_209457909.1">
    <property type="nucleotide sequence ID" value="NZ_JAGGKC010000001.1"/>
</dbReference>
<dbReference type="PANTHER" id="PTHR40606:SF1">
    <property type="entry name" value="UPF0339 PROTEIN YEGP"/>
    <property type="match status" value="1"/>
</dbReference>
<sequence>MASKFLIVKEEGKFRFHLKAVNGELILSSQPYTTLESCKKGIESIRTNAPIAPIEDQTVEGFETEKNPKFEVYEYKNGDYRFRLKARNGELIGTGDRYKSKAGCMNGIESIKKNSVEAIIVEE</sequence>
<dbReference type="InterPro" id="IPR051141">
    <property type="entry name" value="UPF0339_domain"/>
</dbReference>
<keyword evidence="3" id="KW-1185">Reference proteome</keyword>
<dbReference type="Proteomes" id="UP001519271">
    <property type="component" value="Unassembled WGS sequence"/>
</dbReference>
<comment type="caution">
    <text evidence="2">The sequence shown here is derived from an EMBL/GenBank/DDBJ whole genome shotgun (WGS) entry which is preliminary data.</text>
</comment>
<feature type="domain" description="DUF1508" evidence="1">
    <location>
        <begin position="76"/>
        <end position="122"/>
    </location>
</feature>
<evidence type="ECO:0000259" key="1">
    <source>
        <dbReference type="Pfam" id="PF07411"/>
    </source>
</evidence>
<evidence type="ECO:0000313" key="3">
    <source>
        <dbReference type="Proteomes" id="UP001519271"/>
    </source>
</evidence>
<accession>A0ABS4FZD9</accession>
<dbReference type="EMBL" id="JAGGKC010000001">
    <property type="protein sequence ID" value="MBP1917664.1"/>
    <property type="molecule type" value="Genomic_DNA"/>
</dbReference>